<dbReference type="GO" id="GO:0005737">
    <property type="term" value="C:cytoplasm"/>
    <property type="evidence" value="ECO:0007669"/>
    <property type="project" value="TreeGrafter"/>
</dbReference>
<protein>
    <submittedName>
        <fullName evidence="5">Apolipoprotein d</fullName>
    </submittedName>
</protein>
<gene>
    <name evidence="5" type="primary">Contig6371.g6824</name>
    <name evidence="5" type="ORF">STYLEM_919</name>
</gene>
<feature type="chain" id="PRO_5013433157" evidence="3">
    <location>
        <begin position="22"/>
        <end position="191"/>
    </location>
</feature>
<accession>A0A077ZPY9</accession>
<dbReference type="InterPro" id="IPR022271">
    <property type="entry name" value="Lipocalin_ApoD"/>
</dbReference>
<feature type="domain" description="Lipocalin/cytosolic fatty-acid binding" evidence="4">
    <location>
        <begin position="38"/>
        <end position="180"/>
    </location>
</feature>
<dbReference type="PANTHER" id="PTHR10612">
    <property type="entry name" value="APOLIPOPROTEIN D"/>
    <property type="match status" value="1"/>
</dbReference>
<dbReference type="EMBL" id="CCKQ01000867">
    <property type="protein sequence ID" value="CDW71968.1"/>
    <property type="molecule type" value="Genomic_DNA"/>
</dbReference>
<keyword evidence="5" id="KW-0449">Lipoprotein</keyword>
<evidence type="ECO:0000256" key="3">
    <source>
        <dbReference type="PIRNR" id="PIRNR036893"/>
    </source>
</evidence>
<sequence length="191" mass="22411">MRRHILGTLLIAILLINSVQSRWFWGKCPQFGLEESFNLTKYQGQWFEQARDKATFYEAHDCVHGRYKVDAKGMLRISNVQYDLTKKEHSLSEGRAICAGALCYSKFHNVMDIFGDYQVLSTDYNKYALVYTCTNFLDAFSQDYVWILTRDAVVEKEYLQGLHDTLWDKHPEYDAKNFYYTRQGGLCDYTV</sequence>
<dbReference type="AlphaFoldDB" id="A0A077ZPY9"/>
<evidence type="ECO:0000313" key="5">
    <source>
        <dbReference type="EMBL" id="CDW71968.1"/>
    </source>
</evidence>
<dbReference type="GO" id="GO:0031409">
    <property type="term" value="F:pigment binding"/>
    <property type="evidence" value="ECO:0007669"/>
    <property type="project" value="InterPro"/>
</dbReference>
<comment type="similarity">
    <text evidence="1 3">Belongs to the calycin superfamily. Lipocalin family.</text>
</comment>
<reference evidence="5 6" key="1">
    <citation type="submission" date="2014-06" db="EMBL/GenBank/DDBJ databases">
        <authorList>
            <person name="Swart Estienne"/>
        </authorList>
    </citation>
    <scope>NUCLEOTIDE SEQUENCE [LARGE SCALE GENOMIC DNA]</scope>
    <source>
        <strain evidence="5 6">130c</strain>
    </source>
</reference>
<keyword evidence="6" id="KW-1185">Reference proteome</keyword>
<dbReference type="InParanoid" id="A0A077ZPY9"/>
<keyword evidence="2" id="KW-1015">Disulfide bond</keyword>
<dbReference type="SUPFAM" id="SSF50814">
    <property type="entry name" value="Lipocalins"/>
    <property type="match status" value="1"/>
</dbReference>
<evidence type="ECO:0000256" key="2">
    <source>
        <dbReference type="ARBA" id="ARBA00023157"/>
    </source>
</evidence>
<dbReference type="InterPro" id="IPR003057">
    <property type="entry name" value="Invtbrt_color"/>
</dbReference>
<dbReference type="Gene3D" id="2.40.128.20">
    <property type="match status" value="1"/>
</dbReference>
<dbReference type="GO" id="GO:0000302">
    <property type="term" value="P:response to reactive oxygen species"/>
    <property type="evidence" value="ECO:0007669"/>
    <property type="project" value="TreeGrafter"/>
</dbReference>
<evidence type="ECO:0000256" key="1">
    <source>
        <dbReference type="ARBA" id="ARBA00006889"/>
    </source>
</evidence>
<dbReference type="GO" id="GO:0006629">
    <property type="term" value="P:lipid metabolic process"/>
    <property type="evidence" value="ECO:0007669"/>
    <property type="project" value="TreeGrafter"/>
</dbReference>
<dbReference type="OrthoDB" id="565904at2759"/>
<dbReference type="Proteomes" id="UP000039865">
    <property type="component" value="Unassembled WGS sequence"/>
</dbReference>
<dbReference type="PANTHER" id="PTHR10612:SF34">
    <property type="entry name" value="APOLIPOPROTEIN D"/>
    <property type="match status" value="1"/>
</dbReference>
<proteinExistence type="inferred from homology"/>
<organism evidence="5 6">
    <name type="scientific">Stylonychia lemnae</name>
    <name type="common">Ciliate</name>
    <dbReference type="NCBI Taxonomy" id="5949"/>
    <lineage>
        <taxon>Eukaryota</taxon>
        <taxon>Sar</taxon>
        <taxon>Alveolata</taxon>
        <taxon>Ciliophora</taxon>
        <taxon>Intramacronucleata</taxon>
        <taxon>Spirotrichea</taxon>
        <taxon>Stichotrichia</taxon>
        <taxon>Sporadotrichida</taxon>
        <taxon>Oxytrichidae</taxon>
        <taxon>Stylonychinae</taxon>
        <taxon>Stylonychia</taxon>
    </lineage>
</organism>
<keyword evidence="3" id="KW-0732">Signal</keyword>
<feature type="signal peptide" evidence="3">
    <location>
        <begin position="1"/>
        <end position="21"/>
    </location>
</feature>
<evidence type="ECO:0000313" key="6">
    <source>
        <dbReference type="Proteomes" id="UP000039865"/>
    </source>
</evidence>
<dbReference type="PIRSF" id="PIRSF036893">
    <property type="entry name" value="Lipocalin_ApoD"/>
    <property type="match status" value="1"/>
</dbReference>
<dbReference type="Pfam" id="PF08212">
    <property type="entry name" value="Lipocalin_2"/>
    <property type="match status" value="1"/>
</dbReference>
<dbReference type="InterPro" id="IPR000566">
    <property type="entry name" value="Lipocln_cytosolic_FA-bd_dom"/>
</dbReference>
<dbReference type="PRINTS" id="PR01273">
    <property type="entry name" value="INVTBRTCOLOR"/>
</dbReference>
<evidence type="ECO:0000259" key="4">
    <source>
        <dbReference type="Pfam" id="PF08212"/>
    </source>
</evidence>
<dbReference type="InterPro" id="IPR012674">
    <property type="entry name" value="Calycin"/>
</dbReference>
<name>A0A077ZPY9_STYLE</name>